<feature type="non-terminal residue" evidence="1">
    <location>
        <position position="1"/>
    </location>
</feature>
<accession>A0A392U0L8</accession>
<dbReference type="AlphaFoldDB" id="A0A392U0L8"/>
<dbReference type="Proteomes" id="UP000265520">
    <property type="component" value="Unassembled WGS sequence"/>
</dbReference>
<name>A0A392U0L8_9FABA</name>
<dbReference type="EMBL" id="LXQA010679018">
    <property type="protein sequence ID" value="MCI65615.1"/>
    <property type="molecule type" value="Genomic_DNA"/>
</dbReference>
<evidence type="ECO:0000313" key="1">
    <source>
        <dbReference type="EMBL" id="MCI65615.1"/>
    </source>
</evidence>
<evidence type="ECO:0000313" key="2">
    <source>
        <dbReference type="Proteomes" id="UP000265520"/>
    </source>
</evidence>
<feature type="non-terminal residue" evidence="1">
    <location>
        <position position="82"/>
    </location>
</feature>
<organism evidence="1 2">
    <name type="scientific">Trifolium medium</name>
    <dbReference type="NCBI Taxonomy" id="97028"/>
    <lineage>
        <taxon>Eukaryota</taxon>
        <taxon>Viridiplantae</taxon>
        <taxon>Streptophyta</taxon>
        <taxon>Embryophyta</taxon>
        <taxon>Tracheophyta</taxon>
        <taxon>Spermatophyta</taxon>
        <taxon>Magnoliopsida</taxon>
        <taxon>eudicotyledons</taxon>
        <taxon>Gunneridae</taxon>
        <taxon>Pentapetalae</taxon>
        <taxon>rosids</taxon>
        <taxon>fabids</taxon>
        <taxon>Fabales</taxon>
        <taxon>Fabaceae</taxon>
        <taxon>Papilionoideae</taxon>
        <taxon>50 kb inversion clade</taxon>
        <taxon>NPAAA clade</taxon>
        <taxon>Hologalegina</taxon>
        <taxon>IRL clade</taxon>
        <taxon>Trifolieae</taxon>
        <taxon>Trifolium</taxon>
    </lineage>
</organism>
<keyword evidence="2" id="KW-1185">Reference proteome</keyword>
<comment type="caution">
    <text evidence="1">The sequence shown here is derived from an EMBL/GenBank/DDBJ whole genome shotgun (WGS) entry which is preliminary data.</text>
</comment>
<reference evidence="1 2" key="1">
    <citation type="journal article" date="2018" name="Front. Plant Sci.">
        <title>Red Clover (Trifolium pratense) and Zigzag Clover (T. medium) - A Picture of Genomic Similarities and Differences.</title>
        <authorList>
            <person name="Dluhosova J."/>
            <person name="Istvanek J."/>
            <person name="Nedelnik J."/>
            <person name="Repkova J."/>
        </authorList>
    </citation>
    <scope>NUCLEOTIDE SEQUENCE [LARGE SCALE GENOMIC DNA]</scope>
    <source>
        <strain evidence="2">cv. 10/8</strain>
        <tissue evidence="1">Leaf</tissue>
    </source>
</reference>
<sequence>TITDPELAWVGPEPREIASVFTPTYQGGHTIVEEGWEVQQNWEVHRPDPEHRICSKFTEGSFGMYEFAFKELKLRLPFSELA</sequence>
<protein>
    <submittedName>
        <fullName evidence="1">Uncharacterized protein</fullName>
    </submittedName>
</protein>
<proteinExistence type="predicted"/>